<name>A0AAU8EW31_9MICC</name>
<dbReference type="AlphaFoldDB" id="A0AAU8EW31"/>
<feature type="transmembrane region" description="Helical" evidence="1">
    <location>
        <begin position="55"/>
        <end position="75"/>
    </location>
</feature>
<dbReference type="RefSeq" id="WP_353712893.1">
    <property type="nucleotide sequence ID" value="NZ_CP159279.1"/>
</dbReference>
<gene>
    <name evidence="2" type="ORF">ABRP34_08640</name>
</gene>
<evidence type="ECO:0000256" key="1">
    <source>
        <dbReference type="SAM" id="Phobius"/>
    </source>
</evidence>
<accession>A0AAU8EW31</accession>
<keyword evidence="1" id="KW-0812">Transmembrane</keyword>
<feature type="transmembrane region" description="Helical" evidence="1">
    <location>
        <begin position="7"/>
        <end position="27"/>
    </location>
</feature>
<reference evidence="2" key="1">
    <citation type="submission" date="2024-06" db="EMBL/GenBank/DDBJ databases">
        <title>Biodegradation of dimethachlon by Arthrobacter sp. K5: mechanistic insights and ecological implications.</title>
        <authorList>
            <person name="Hu S."/>
            <person name="Lu P."/>
        </authorList>
    </citation>
    <scope>NUCLEOTIDE SEQUENCE</scope>
    <source>
        <strain evidence="2">K5</strain>
    </source>
</reference>
<keyword evidence="1" id="KW-0472">Membrane</keyword>
<keyword evidence="1" id="KW-1133">Transmembrane helix</keyword>
<sequence>MKFIKALGVGVVVSVVALVAIFIATFVTNGSFSIPAFISVESTTNASGAPETSMFFNPLGPLALALAAAAVVWLASRTKRTSPQQ</sequence>
<protein>
    <submittedName>
        <fullName evidence="2">Uncharacterized protein</fullName>
    </submittedName>
</protein>
<dbReference type="EMBL" id="CP159279">
    <property type="protein sequence ID" value="XCH13026.1"/>
    <property type="molecule type" value="Genomic_DNA"/>
</dbReference>
<proteinExistence type="predicted"/>
<evidence type="ECO:0000313" key="2">
    <source>
        <dbReference type="EMBL" id="XCH13026.1"/>
    </source>
</evidence>
<organism evidence="2">
    <name type="scientific">Arthrobacter sp. K5</name>
    <dbReference type="NCBI Taxonomy" id="2839623"/>
    <lineage>
        <taxon>Bacteria</taxon>
        <taxon>Bacillati</taxon>
        <taxon>Actinomycetota</taxon>
        <taxon>Actinomycetes</taxon>
        <taxon>Micrococcales</taxon>
        <taxon>Micrococcaceae</taxon>
        <taxon>Arthrobacter</taxon>
    </lineage>
</organism>